<reference evidence="1" key="1">
    <citation type="journal article" date="2020" name="Stud. Mycol.">
        <title>101 Dothideomycetes genomes: a test case for predicting lifestyles and emergence of pathogens.</title>
        <authorList>
            <person name="Haridas S."/>
            <person name="Albert R."/>
            <person name="Binder M."/>
            <person name="Bloem J."/>
            <person name="Labutti K."/>
            <person name="Salamov A."/>
            <person name="Andreopoulos B."/>
            <person name="Baker S."/>
            <person name="Barry K."/>
            <person name="Bills G."/>
            <person name="Bluhm B."/>
            <person name="Cannon C."/>
            <person name="Castanera R."/>
            <person name="Culley D."/>
            <person name="Daum C."/>
            <person name="Ezra D."/>
            <person name="Gonzalez J."/>
            <person name="Henrissat B."/>
            <person name="Kuo A."/>
            <person name="Liang C."/>
            <person name="Lipzen A."/>
            <person name="Lutzoni F."/>
            <person name="Magnuson J."/>
            <person name="Mondo S."/>
            <person name="Nolan M."/>
            <person name="Ohm R."/>
            <person name="Pangilinan J."/>
            <person name="Park H.-J."/>
            <person name="Ramirez L."/>
            <person name="Alfaro M."/>
            <person name="Sun H."/>
            <person name="Tritt A."/>
            <person name="Yoshinaga Y."/>
            <person name="Zwiers L.-H."/>
            <person name="Turgeon B."/>
            <person name="Goodwin S."/>
            <person name="Spatafora J."/>
            <person name="Crous P."/>
            <person name="Grigoriev I."/>
        </authorList>
    </citation>
    <scope>NUCLEOTIDE SEQUENCE</scope>
    <source>
        <strain evidence="1">CBS 130266</strain>
    </source>
</reference>
<keyword evidence="2" id="KW-1185">Reference proteome</keyword>
<evidence type="ECO:0000313" key="1">
    <source>
        <dbReference type="EMBL" id="KAF2432280.1"/>
    </source>
</evidence>
<comment type="caution">
    <text evidence="1">The sequence shown here is derived from an EMBL/GenBank/DDBJ whole genome shotgun (WGS) entry which is preliminary data.</text>
</comment>
<evidence type="ECO:0000313" key="2">
    <source>
        <dbReference type="Proteomes" id="UP000800235"/>
    </source>
</evidence>
<dbReference type="EMBL" id="MU007027">
    <property type="protein sequence ID" value="KAF2432280.1"/>
    <property type="molecule type" value="Genomic_DNA"/>
</dbReference>
<name>A0A9P4NU53_9PEZI</name>
<proteinExistence type="predicted"/>
<dbReference type="AlphaFoldDB" id="A0A9P4NU53"/>
<organism evidence="1 2">
    <name type="scientific">Tothia fuscella</name>
    <dbReference type="NCBI Taxonomy" id="1048955"/>
    <lineage>
        <taxon>Eukaryota</taxon>
        <taxon>Fungi</taxon>
        <taxon>Dikarya</taxon>
        <taxon>Ascomycota</taxon>
        <taxon>Pezizomycotina</taxon>
        <taxon>Dothideomycetes</taxon>
        <taxon>Pleosporomycetidae</taxon>
        <taxon>Venturiales</taxon>
        <taxon>Cylindrosympodiaceae</taxon>
        <taxon>Tothia</taxon>
    </lineage>
</organism>
<sequence length="257" mass="29761">MVYENCSNFTERLSTKAVPRLPDHKRLWRIMATCRQLYSEAAKFNFEGLIISDNYRGFDKDDFYSLSLSHTRVLPALQKFGALIKHMEVHVKPYYSPKGQSARRDPQGFWVMSFPSIFSEVVKLCAYCPNLVTLRFAALARGHGPAINLVQEAMYEQKTLTWWQKQNEVGDPNDPNWNSWMAGQLWNYHGLVVEELKRFDSEKVMRDLFGYEKGQKVPRCLSIDLVGDDDEDGEWRASYAKANTFIAEKLEKLKVEG</sequence>
<gene>
    <name evidence="1" type="ORF">EJ08DRAFT_140815</name>
</gene>
<dbReference type="Proteomes" id="UP000800235">
    <property type="component" value="Unassembled WGS sequence"/>
</dbReference>
<accession>A0A9P4NU53</accession>
<protein>
    <submittedName>
        <fullName evidence="1">Uncharacterized protein</fullName>
    </submittedName>
</protein>